<dbReference type="PROSITE" id="PS50128">
    <property type="entry name" value="SURP"/>
    <property type="match status" value="1"/>
</dbReference>
<keyword evidence="6" id="KW-1185">Reference proteome</keyword>
<dbReference type="SMART" id="SM00648">
    <property type="entry name" value="SWAP"/>
    <property type="match status" value="1"/>
</dbReference>
<dbReference type="SUPFAM" id="SSF109905">
    <property type="entry name" value="Surp module (SWAP domain)"/>
    <property type="match status" value="1"/>
</dbReference>
<dbReference type="InterPro" id="IPR056721">
    <property type="entry name" value="DUF7819"/>
</dbReference>
<feature type="compositionally biased region" description="Low complexity" evidence="2">
    <location>
        <begin position="759"/>
        <end position="769"/>
    </location>
</feature>
<feature type="domain" description="G-patch" evidence="4">
    <location>
        <begin position="778"/>
        <end position="827"/>
    </location>
</feature>
<feature type="compositionally biased region" description="Basic and acidic residues" evidence="2">
    <location>
        <begin position="681"/>
        <end position="699"/>
    </location>
</feature>
<dbReference type="InterPro" id="IPR008942">
    <property type="entry name" value="ENTH_VHS"/>
</dbReference>
<accession>A0AAV6VIZ2</accession>
<evidence type="ECO:0000256" key="1">
    <source>
        <dbReference type="SAM" id="Coils"/>
    </source>
</evidence>
<dbReference type="InterPro" id="IPR000061">
    <property type="entry name" value="Surp"/>
</dbReference>
<proteinExistence type="predicted"/>
<dbReference type="Proteomes" id="UP000827092">
    <property type="component" value="Unassembled WGS sequence"/>
</dbReference>
<dbReference type="Pfam" id="PF25127">
    <property type="entry name" value="DUF7819"/>
    <property type="match status" value="1"/>
</dbReference>
<feature type="domain" description="SURP motif" evidence="3">
    <location>
        <begin position="15"/>
        <end position="57"/>
    </location>
</feature>
<protein>
    <recommendedName>
        <fullName evidence="7">Calcium homeostasis endoplasmic reticulum protein</fullName>
    </recommendedName>
</protein>
<evidence type="ECO:0000313" key="6">
    <source>
        <dbReference type="Proteomes" id="UP000827092"/>
    </source>
</evidence>
<reference evidence="5 6" key="1">
    <citation type="journal article" date="2022" name="Nat. Ecol. Evol.">
        <title>A masculinizing supergene underlies an exaggerated male reproductive morph in a spider.</title>
        <authorList>
            <person name="Hendrickx F."/>
            <person name="De Corte Z."/>
            <person name="Sonet G."/>
            <person name="Van Belleghem S.M."/>
            <person name="Kostlbacher S."/>
            <person name="Vangestel C."/>
        </authorList>
    </citation>
    <scope>NUCLEOTIDE SEQUENCE [LARGE SCALE GENOMIC DNA]</scope>
    <source>
        <strain evidence="5">W744_W776</strain>
    </source>
</reference>
<gene>
    <name evidence="5" type="ORF">JTE90_017913</name>
</gene>
<feature type="region of interest" description="Disordered" evidence="2">
    <location>
        <begin position="377"/>
        <end position="435"/>
    </location>
</feature>
<dbReference type="GO" id="GO:0006396">
    <property type="term" value="P:RNA processing"/>
    <property type="evidence" value="ECO:0007669"/>
    <property type="project" value="InterPro"/>
</dbReference>
<feature type="compositionally biased region" description="Basic residues" evidence="2">
    <location>
        <begin position="700"/>
        <end position="712"/>
    </location>
</feature>
<dbReference type="InterPro" id="IPR000467">
    <property type="entry name" value="G_patch_dom"/>
</dbReference>
<dbReference type="Pfam" id="PF04818">
    <property type="entry name" value="CID"/>
    <property type="match status" value="1"/>
</dbReference>
<feature type="coiled-coil region" evidence="1">
    <location>
        <begin position="119"/>
        <end position="146"/>
    </location>
</feature>
<dbReference type="PROSITE" id="PS50174">
    <property type="entry name" value="G_PATCH"/>
    <property type="match status" value="1"/>
</dbReference>
<dbReference type="InterPro" id="IPR006569">
    <property type="entry name" value="CID_dom"/>
</dbReference>
<name>A0AAV6VIZ2_9ARAC</name>
<dbReference type="AlphaFoldDB" id="A0AAV6VIZ2"/>
<comment type="caution">
    <text evidence="5">The sequence shown here is derived from an EMBL/GenBank/DDBJ whole genome shotgun (WGS) entry which is preliminary data.</text>
</comment>
<evidence type="ECO:0000259" key="3">
    <source>
        <dbReference type="PROSITE" id="PS50128"/>
    </source>
</evidence>
<organism evidence="5 6">
    <name type="scientific">Oedothorax gibbosus</name>
    <dbReference type="NCBI Taxonomy" id="931172"/>
    <lineage>
        <taxon>Eukaryota</taxon>
        <taxon>Metazoa</taxon>
        <taxon>Ecdysozoa</taxon>
        <taxon>Arthropoda</taxon>
        <taxon>Chelicerata</taxon>
        <taxon>Arachnida</taxon>
        <taxon>Araneae</taxon>
        <taxon>Araneomorphae</taxon>
        <taxon>Entelegynae</taxon>
        <taxon>Araneoidea</taxon>
        <taxon>Linyphiidae</taxon>
        <taxon>Erigoninae</taxon>
        <taxon>Oedothorax</taxon>
    </lineage>
</organism>
<evidence type="ECO:0000259" key="4">
    <source>
        <dbReference type="PROSITE" id="PS50174"/>
    </source>
</evidence>
<keyword evidence="1" id="KW-0175">Coiled coil</keyword>
<dbReference type="SMART" id="SM00443">
    <property type="entry name" value="G_patch"/>
    <property type="match status" value="1"/>
</dbReference>
<sequence>MDLPQPPPDQELKNIIDKLAQFVARNGPEFEHMTKQKQKDNPKFSFLFGGTYFHYYQYRVTSEQANDCDEKLISVIKQKQRNLEQQALVQQAINRQSIQTAPWQQHLTQIQDTSQEQILQSEQNLAAQHTLLLQQQQEQILQSEQNLAAQHTLLLQQQQVQVDEVIRKAQDEKLSQQAKENDLDLKELDGVLQPIIDSCTKDSISTGKGWIFTHATTPARSEVIIHYILKSFRKNAEDLKKIIEKSVVPIFCSTSIGVEPDKQQKLSKLHKLWESNKYFTTEILDQLKNPTASLAAYQAALILEYATLITPITTAIQAQYALLQKQHMDFVAHLTQMQQQMQMPVPYAFQAAQNPMVQQQAAASSPYMHPAAYDQVPALPQDPRLHSGQPAEDISKPTPEAEPEQKMDQAEPEKEVDPRLEPPEPMHHPDDRLMDMRNSDRLQDIDSPMRGGRMHEYPPEDLLEHPYGHPDLPPARHPNGRSVGGYMDDYSPHYGPPGGYGGDIPDYGMTPPHGSYGHHPRPYRDVPMDMPPDYLEPAGPPICPPYYDLPAGLMVPLVGLEDTDYECPLEPDDIRLPAPALPTDRLLAAVDQFYCPPTHERTRNNSFGLSSSYVISSEGWEQLGLYEFFKAKAQAKKQKGLSSNDDTKDYGTSMDLPAMQRFSEPKPQPQESQIPKRRYKEVKSPERQPEAPVKNGDKERRRHSRSNSRSRSKSPPPDQSHRSSRSPSPQRVNFQRSRGRSRSRSPPSGKRRSPDRRSVSPPSFVGSSSIPREQRLDESNKGHQLLKKMGWSGAGLGSNEQGIQDPVDAGDVRDRQDMYKGIGVNLNDPYENFRKSKGQAFINRMKARAEELGKN</sequence>
<dbReference type="GO" id="GO:0048471">
    <property type="term" value="C:perinuclear region of cytoplasm"/>
    <property type="evidence" value="ECO:0007669"/>
    <property type="project" value="TreeGrafter"/>
</dbReference>
<evidence type="ECO:0008006" key="7">
    <source>
        <dbReference type="Google" id="ProtNLM"/>
    </source>
</evidence>
<dbReference type="PANTHER" id="PTHR12323">
    <property type="entry name" value="SR-RELATED CTD ASSOCIATED FACTOR 6"/>
    <property type="match status" value="1"/>
</dbReference>
<evidence type="ECO:0000313" key="5">
    <source>
        <dbReference type="EMBL" id="KAG8195616.1"/>
    </source>
</evidence>
<feature type="compositionally biased region" description="Basic residues" evidence="2">
    <location>
        <begin position="737"/>
        <end position="754"/>
    </location>
</feature>
<feature type="compositionally biased region" description="Basic and acidic residues" evidence="2">
    <location>
        <begin position="403"/>
        <end position="435"/>
    </location>
</feature>
<dbReference type="Gene3D" id="1.25.40.90">
    <property type="match status" value="1"/>
</dbReference>
<dbReference type="Gene3D" id="1.10.10.790">
    <property type="entry name" value="Surp module"/>
    <property type="match status" value="1"/>
</dbReference>
<dbReference type="Pfam" id="PF01805">
    <property type="entry name" value="Surp"/>
    <property type="match status" value="1"/>
</dbReference>
<evidence type="ECO:0000256" key="2">
    <source>
        <dbReference type="SAM" id="MobiDB-lite"/>
    </source>
</evidence>
<dbReference type="GO" id="GO:0003723">
    <property type="term" value="F:RNA binding"/>
    <property type="evidence" value="ECO:0007669"/>
    <property type="project" value="InterPro"/>
</dbReference>
<dbReference type="Pfam" id="PF01585">
    <property type="entry name" value="G-patch"/>
    <property type="match status" value="1"/>
</dbReference>
<dbReference type="PANTHER" id="PTHR12323:SF0">
    <property type="entry name" value="CALCIUM HOMEOSTASIS ENDOPLASMIC RETICULUM PROTEIN"/>
    <property type="match status" value="1"/>
</dbReference>
<dbReference type="InterPro" id="IPR035967">
    <property type="entry name" value="SWAP/Surp_sf"/>
</dbReference>
<dbReference type="GO" id="GO:0006874">
    <property type="term" value="P:intracellular calcium ion homeostasis"/>
    <property type="evidence" value="ECO:0007669"/>
    <property type="project" value="TreeGrafter"/>
</dbReference>
<feature type="region of interest" description="Disordered" evidence="2">
    <location>
        <begin position="636"/>
        <end position="810"/>
    </location>
</feature>
<dbReference type="EMBL" id="JAFNEN010000083">
    <property type="protein sequence ID" value="KAG8195616.1"/>
    <property type="molecule type" value="Genomic_DNA"/>
</dbReference>
<feature type="compositionally biased region" description="Basic and acidic residues" evidence="2">
    <location>
        <begin position="772"/>
        <end position="781"/>
    </location>
</feature>